<evidence type="ECO:0000313" key="5">
    <source>
        <dbReference type="EMBL" id="URN92487.1"/>
    </source>
</evidence>
<comment type="subcellular location">
    <subcellularLocation>
        <location evidence="1">Secreted</location>
    </subcellularLocation>
</comment>
<dbReference type="PROSITE" id="PS51677">
    <property type="entry name" value="NODB"/>
    <property type="match status" value="1"/>
</dbReference>
<protein>
    <submittedName>
        <fullName evidence="5">Polysaccharide deacetylase family protein</fullName>
    </submittedName>
</protein>
<dbReference type="InterPro" id="IPR002509">
    <property type="entry name" value="NODB_dom"/>
</dbReference>
<evidence type="ECO:0000313" key="6">
    <source>
        <dbReference type="Proteomes" id="UP001056756"/>
    </source>
</evidence>
<keyword evidence="3" id="KW-0812">Transmembrane</keyword>
<dbReference type="AlphaFoldDB" id="A0A9J6Z933"/>
<evidence type="ECO:0000256" key="3">
    <source>
        <dbReference type="SAM" id="Phobius"/>
    </source>
</evidence>
<evidence type="ECO:0000256" key="1">
    <source>
        <dbReference type="ARBA" id="ARBA00004613"/>
    </source>
</evidence>
<dbReference type="KEGG" id="plig:NAG76_11300"/>
<dbReference type="GO" id="GO:0005576">
    <property type="term" value="C:extracellular region"/>
    <property type="evidence" value="ECO:0007669"/>
    <property type="project" value="UniProtKB-SubCell"/>
</dbReference>
<proteinExistence type="predicted"/>
<keyword evidence="2" id="KW-0732">Signal</keyword>
<evidence type="ECO:0000259" key="4">
    <source>
        <dbReference type="PROSITE" id="PS51677"/>
    </source>
</evidence>
<sequence>MRKYRYIIILLLIFVAISAISVYKYFRGHDEGVVVLMYHDFGYSKDPKIINAEVFEEQMAALAASDYDVISMDQYVDYMEGNLVLDKKSVLITFDDGYEDYYSIAYPILKKHNLPATNFIIVKLTDEPNERALPHLTWDQMREMEQYGQSFYSHTYNHHLYLDPGENNHAALTSLKENETEEQYIGRIKSDLTAAHKLLVKELGEQPNIVAFPYGRYDDELLVITKELGIDHTFNIKKGINQSKGSKQEETAVYHRVNAGLSRISGEDLLKLIKRQ</sequence>
<dbReference type="GO" id="GO:0016810">
    <property type="term" value="F:hydrolase activity, acting on carbon-nitrogen (but not peptide) bonds"/>
    <property type="evidence" value="ECO:0007669"/>
    <property type="project" value="InterPro"/>
</dbReference>
<keyword evidence="3" id="KW-1133">Transmembrane helix</keyword>
<dbReference type="Gene3D" id="3.20.20.370">
    <property type="entry name" value="Glycoside hydrolase/deacetylase"/>
    <property type="match status" value="1"/>
</dbReference>
<dbReference type="EMBL" id="CP097899">
    <property type="protein sequence ID" value="URN92487.1"/>
    <property type="molecule type" value="Genomic_DNA"/>
</dbReference>
<dbReference type="InterPro" id="IPR051398">
    <property type="entry name" value="Polysacch_Deacetylase"/>
</dbReference>
<dbReference type="Proteomes" id="UP001056756">
    <property type="component" value="Chromosome"/>
</dbReference>
<accession>A0A9J6Z933</accession>
<dbReference type="Pfam" id="PF01522">
    <property type="entry name" value="Polysacc_deac_1"/>
    <property type="match status" value="1"/>
</dbReference>
<reference evidence="5" key="1">
    <citation type="submission" date="2022-05" db="EMBL/GenBank/DDBJ databases">
        <title>Novel bacterial taxa in a minimal lignocellulolytic consortium and its capacity to transform plastics disclosed by genome-resolved metagenomics.</title>
        <authorList>
            <person name="Rodriguez C.A.D."/>
            <person name="Diaz-Garcia L."/>
            <person name="Herrera K."/>
            <person name="Tarazona N.A."/>
            <person name="Sproer C."/>
            <person name="Overmann J."/>
            <person name="Jimenez D.J."/>
        </authorList>
    </citation>
    <scope>NUCLEOTIDE SEQUENCE</scope>
    <source>
        <strain evidence="5">MAG5</strain>
    </source>
</reference>
<organism evidence="5 6">
    <name type="scientific">Candidatus Pristimantibacillus lignocellulolyticus</name>
    <dbReference type="NCBI Taxonomy" id="2994561"/>
    <lineage>
        <taxon>Bacteria</taxon>
        <taxon>Bacillati</taxon>
        <taxon>Bacillota</taxon>
        <taxon>Bacilli</taxon>
        <taxon>Bacillales</taxon>
        <taxon>Paenibacillaceae</taxon>
        <taxon>Candidatus Pristimantibacillus</taxon>
    </lineage>
</organism>
<gene>
    <name evidence="5" type="ORF">NAG76_11300</name>
</gene>
<feature type="transmembrane region" description="Helical" evidence="3">
    <location>
        <begin position="7"/>
        <end position="26"/>
    </location>
</feature>
<evidence type="ECO:0000256" key="2">
    <source>
        <dbReference type="ARBA" id="ARBA00022729"/>
    </source>
</evidence>
<dbReference type="SUPFAM" id="SSF88713">
    <property type="entry name" value="Glycoside hydrolase/deacetylase"/>
    <property type="match status" value="1"/>
</dbReference>
<name>A0A9J6Z933_9BACL</name>
<dbReference type="GO" id="GO:0005975">
    <property type="term" value="P:carbohydrate metabolic process"/>
    <property type="evidence" value="ECO:0007669"/>
    <property type="project" value="InterPro"/>
</dbReference>
<feature type="domain" description="NodB homology" evidence="4">
    <location>
        <begin position="88"/>
        <end position="276"/>
    </location>
</feature>
<dbReference type="PANTHER" id="PTHR34216:SF3">
    <property type="entry name" value="POLY-BETA-1,6-N-ACETYL-D-GLUCOSAMINE N-DEACETYLASE"/>
    <property type="match status" value="1"/>
</dbReference>
<keyword evidence="3" id="KW-0472">Membrane</keyword>
<dbReference type="InterPro" id="IPR011330">
    <property type="entry name" value="Glyco_hydro/deAcase_b/a-brl"/>
</dbReference>
<dbReference type="PANTHER" id="PTHR34216">
    <property type="match status" value="1"/>
</dbReference>